<dbReference type="EMBL" id="JANPWB010000003">
    <property type="protein sequence ID" value="KAJ1204168.1"/>
    <property type="molecule type" value="Genomic_DNA"/>
</dbReference>
<feature type="transmembrane region" description="Helical" evidence="2">
    <location>
        <begin position="129"/>
        <end position="147"/>
    </location>
</feature>
<accession>A0AAV7VR57</accession>
<feature type="compositionally biased region" description="Acidic residues" evidence="1">
    <location>
        <begin position="279"/>
        <end position="289"/>
    </location>
</feature>
<keyword evidence="2" id="KW-0812">Transmembrane</keyword>
<name>A0AAV7VR57_PLEWA</name>
<evidence type="ECO:0000313" key="4">
    <source>
        <dbReference type="Proteomes" id="UP001066276"/>
    </source>
</evidence>
<evidence type="ECO:0000313" key="3">
    <source>
        <dbReference type="EMBL" id="KAJ1204168.1"/>
    </source>
</evidence>
<comment type="caution">
    <text evidence="3">The sequence shown here is derived from an EMBL/GenBank/DDBJ whole genome shotgun (WGS) entry which is preliminary data.</text>
</comment>
<feature type="region of interest" description="Disordered" evidence="1">
    <location>
        <begin position="275"/>
        <end position="300"/>
    </location>
</feature>
<feature type="transmembrane region" description="Helical" evidence="2">
    <location>
        <begin position="83"/>
        <end position="108"/>
    </location>
</feature>
<reference evidence="3" key="1">
    <citation type="journal article" date="2022" name="bioRxiv">
        <title>Sequencing and chromosome-scale assembly of the giantPleurodeles waltlgenome.</title>
        <authorList>
            <person name="Brown T."/>
            <person name="Elewa A."/>
            <person name="Iarovenko S."/>
            <person name="Subramanian E."/>
            <person name="Araus A.J."/>
            <person name="Petzold A."/>
            <person name="Susuki M."/>
            <person name="Suzuki K.-i.T."/>
            <person name="Hayashi T."/>
            <person name="Toyoda A."/>
            <person name="Oliveira C."/>
            <person name="Osipova E."/>
            <person name="Leigh N.D."/>
            <person name="Simon A."/>
            <person name="Yun M.H."/>
        </authorList>
    </citation>
    <scope>NUCLEOTIDE SEQUENCE</scope>
    <source>
        <strain evidence="3">20211129_DDA</strain>
        <tissue evidence="3">Liver</tissue>
    </source>
</reference>
<keyword evidence="4" id="KW-1185">Reference proteome</keyword>
<keyword evidence="2" id="KW-0472">Membrane</keyword>
<protein>
    <submittedName>
        <fullName evidence="3">Uncharacterized protein</fullName>
    </submittedName>
</protein>
<dbReference type="AlphaFoldDB" id="A0AAV7VR57"/>
<feature type="transmembrane region" description="Helical" evidence="2">
    <location>
        <begin position="20"/>
        <end position="41"/>
    </location>
</feature>
<organism evidence="3 4">
    <name type="scientific">Pleurodeles waltl</name>
    <name type="common">Iberian ribbed newt</name>
    <dbReference type="NCBI Taxonomy" id="8319"/>
    <lineage>
        <taxon>Eukaryota</taxon>
        <taxon>Metazoa</taxon>
        <taxon>Chordata</taxon>
        <taxon>Craniata</taxon>
        <taxon>Vertebrata</taxon>
        <taxon>Euteleostomi</taxon>
        <taxon>Amphibia</taxon>
        <taxon>Batrachia</taxon>
        <taxon>Caudata</taxon>
        <taxon>Salamandroidea</taxon>
        <taxon>Salamandridae</taxon>
        <taxon>Pleurodelinae</taxon>
        <taxon>Pleurodeles</taxon>
    </lineage>
</organism>
<feature type="transmembrane region" description="Helical" evidence="2">
    <location>
        <begin position="53"/>
        <end position="77"/>
    </location>
</feature>
<evidence type="ECO:0000256" key="1">
    <source>
        <dbReference type="SAM" id="MobiDB-lite"/>
    </source>
</evidence>
<evidence type="ECO:0000256" key="2">
    <source>
        <dbReference type="SAM" id="Phobius"/>
    </source>
</evidence>
<gene>
    <name evidence="3" type="ORF">NDU88_007949</name>
</gene>
<keyword evidence="2" id="KW-1133">Transmembrane helix</keyword>
<feature type="transmembrane region" description="Helical" evidence="2">
    <location>
        <begin position="153"/>
        <end position="176"/>
    </location>
</feature>
<proteinExistence type="predicted"/>
<sequence>MHDTPWRQGYSQSAGGEGCTVVVVAVLVGVLPVVGGGSSSSPAASESCELGQLLLAVVPLSAVQVAVLAAGLAGGLAAVQVAVLAAVLAAVLVAVQVVVLAAVQVLILPVGGGSSPSPAASDSCQLGQLLLAVVPLSAVQVAVLAAVQVAVLAAVLVAVLVAVQVVVLTAVQVLMLPVGGGLQPFPCSLGWLPTGAAAADSSGACDGAGCGVGGGACGSAGGGAGRGAGGGAGGCAGSHQFFTCRLGRQKCLGCCSVPFLQEDEPGDGLVAAVEPVRSEEEEAEEEDVDNRESLIQQYFR</sequence>
<dbReference type="Proteomes" id="UP001066276">
    <property type="component" value="Chromosome 2_1"/>
</dbReference>